<protein>
    <submittedName>
        <fullName evidence="3">Diguanylate cyclase</fullName>
        <ecNumber evidence="3">2.7.7.65</ecNumber>
    </submittedName>
</protein>
<dbReference type="NCBIfam" id="TIGR00254">
    <property type="entry name" value="GGDEF"/>
    <property type="match status" value="1"/>
</dbReference>
<dbReference type="Proteomes" id="UP001589830">
    <property type="component" value="Unassembled WGS sequence"/>
</dbReference>
<feature type="transmembrane region" description="Helical" evidence="1">
    <location>
        <begin position="45"/>
        <end position="65"/>
    </location>
</feature>
<keyword evidence="4" id="KW-1185">Reference proteome</keyword>
<dbReference type="SUPFAM" id="SSF55073">
    <property type="entry name" value="Nucleotide cyclase"/>
    <property type="match status" value="1"/>
</dbReference>
<dbReference type="RefSeq" id="WP_188846550.1">
    <property type="nucleotide sequence ID" value="NZ_BMPJ01000006.1"/>
</dbReference>
<dbReference type="PANTHER" id="PTHR45138">
    <property type="entry name" value="REGULATORY COMPONENTS OF SENSORY TRANSDUCTION SYSTEM"/>
    <property type="match status" value="1"/>
</dbReference>
<keyword evidence="1" id="KW-0472">Membrane</keyword>
<dbReference type="PROSITE" id="PS50887">
    <property type="entry name" value="GGDEF"/>
    <property type="match status" value="1"/>
</dbReference>
<comment type="caution">
    <text evidence="3">The sequence shown here is derived from an EMBL/GenBank/DDBJ whole genome shotgun (WGS) entry which is preliminary data.</text>
</comment>
<dbReference type="GO" id="GO:0052621">
    <property type="term" value="F:diguanylate cyclase activity"/>
    <property type="evidence" value="ECO:0007669"/>
    <property type="project" value="UniProtKB-EC"/>
</dbReference>
<proteinExistence type="predicted"/>
<keyword evidence="3" id="KW-0548">Nucleotidyltransferase</keyword>
<accession>A0ABV6Q2P4</accession>
<dbReference type="CDD" id="cd01949">
    <property type="entry name" value="GGDEF"/>
    <property type="match status" value="1"/>
</dbReference>
<dbReference type="EC" id="2.7.7.65" evidence="3"/>
<name>A0ABV6Q2P4_9DEIN</name>
<evidence type="ECO:0000256" key="1">
    <source>
        <dbReference type="SAM" id="Phobius"/>
    </source>
</evidence>
<evidence type="ECO:0000313" key="3">
    <source>
        <dbReference type="EMBL" id="MFC0596385.1"/>
    </source>
</evidence>
<dbReference type="SMART" id="SM00267">
    <property type="entry name" value="GGDEF"/>
    <property type="match status" value="1"/>
</dbReference>
<evidence type="ECO:0000313" key="4">
    <source>
        <dbReference type="Proteomes" id="UP001589830"/>
    </source>
</evidence>
<dbReference type="EMBL" id="JBHLTW010000040">
    <property type="protein sequence ID" value="MFC0596385.1"/>
    <property type="molecule type" value="Genomic_DNA"/>
</dbReference>
<feature type="transmembrane region" description="Helical" evidence="1">
    <location>
        <begin position="188"/>
        <end position="205"/>
    </location>
</feature>
<dbReference type="InterPro" id="IPR043128">
    <property type="entry name" value="Rev_trsase/Diguanyl_cyclase"/>
</dbReference>
<keyword evidence="1" id="KW-1133">Transmembrane helix</keyword>
<dbReference type="PANTHER" id="PTHR45138:SF9">
    <property type="entry name" value="DIGUANYLATE CYCLASE DGCM-RELATED"/>
    <property type="match status" value="1"/>
</dbReference>
<feature type="domain" description="GGDEF" evidence="2">
    <location>
        <begin position="406"/>
        <end position="539"/>
    </location>
</feature>
<reference evidence="3 4" key="1">
    <citation type="submission" date="2024-09" db="EMBL/GenBank/DDBJ databases">
        <authorList>
            <person name="Sun Q."/>
            <person name="Mori K."/>
        </authorList>
    </citation>
    <scope>NUCLEOTIDE SEQUENCE [LARGE SCALE GENOMIC DNA]</scope>
    <source>
        <strain evidence="3 4">NCAIM B.02340</strain>
    </source>
</reference>
<keyword evidence="1" id="KW-0812">Transmembrane</keyword>
<feature type="transmembrane region" description="Helical" evidence="1">
    <location>
        <begin position="157"/>
        <end position="176"/>
    </location>
</feature>
<feature type="transmembrane region" description="Helical" evidence="1">
    <location>
        <begin position="217"/>
        <end position="235"/>
    </location>
</feature>
<organism evidence="3 4">
    <name type="scientific">Thermus composti</name>
    <dbReference type="NCBI Taxonomy" id="532059"/>
    <lineage>
        <taxon>Bacteria</taxon>
        <taxon>Thermotogati</taxon>
        <taxon>Deinococcota</taxon>
        <taxon>Deinococci</taxon>
        <taxon>Thermales</taxon>
        <taxon>Thermaceae</taxon>
        <taxon>Thermus</taxon>
    </lineage>
</organism>
<dbReference type="Gene3D" id="3.30.70.270">
    <property type="match status" value="1"/>
</dbReference>
<keyword evidence="3" id="KW-0808">Transferase</keyword>
<dbReference type="InterPro" id="IPR000160">
    <property type="entry name" value="GGDEF_dom"/>
</dbReference>
<feature type="transmembrane region" description="Helical" evidence="1">
    <location>
        <begin position="115"/>
        <end position="141"/>
    </location>
</feature>
<feature type="transmembrane region" description="Helical" evidence="1">
    <location>
        <begin position="241"/>
        <end position="260"/>
    </location>
</feature>
<evidence type="ECO:0000259" key="2">
    <source>
        <dbReference type="PROSITE" id="PS50887"/>
    </source>
</evidence>
<feature type="transmembrane region" description="Helical" evidence="1">
    <location>
        <begin position="77"/>
        <end position="95"/>
    </location>
</feature>
<gene>
    <name evidence="3" type="ORF">ACFFFP_09455</name>
</gene>
<sequence>MALYGLLALLVGLALFPPTAPWSERFLTPLVALGAGAYLLRKAPLWGLGLLFWGLGDLGWTLGDLLGLSKERSTQALFLEFPYLLGYLALTWALLKTPGKPPRRTLPLLPLGLWGLLQALGAFGVDRLFIAWDALLWLLLLPRLEPLFQERFLEGRALWGVGLLLVLFAHLAHAHLEAQGGYPTGHPVHLLWTWGYLLLALGVGAEGREEAPFAHQALALLGLFLLPAVLLAEPTPQGVRFFALYGGVVGGLGLLYALHLERRRTGEKNRRWTRFLEALARLSPRVTQTLSPEAVLMEALQAARELLPQAVGLEVRAKRGLVGRRTPHFLPLPLNHGEEVWLYLEAPPEEVPPGFLALLGERLRQALKQVEWGTLALTDPLTGLRNRRGLEAELPKLLALARRYQAPVSVVMLDIDRFKQVNDTYGHPVGDEVLRRLGRILEASVRKEDLAVRYGGEEFLLLLYGADRQAAKEVVERIRARFRAEKVEPIPYPLTLSGGIAGGEVPQGEEALEEWILQADYALLRAKEAGRDRVTLAHPGSP</sequence>
<dbReference type="InterPro" id="IPR029787">
    <property type="entry name" value="Nucleotide_cyclase"/>
</dbReference>
<dbReference type="InterPro" id="IPR050469">
    <property type="entry name" value="Diguanylate_Cyclase"/>
</dbReference>
<dbReference type="Pfam" id="PF00990">
    <property type="entry name" value="GGDEF"/>
    <property type="match status" value="1"/>
</dbReference>